<dbReference type="EMBL" id="BAAADD010000009">
    <property type="protein sequence ID" value="GAA0582342.1"/>
    <property type="molecule type" value="Genomic_DNA"/>
</dbReference>
<reference evidence="2 3" key="1">
    <citation type="journal article" date="2019" name="Int. J. Syst. Evol. Microbiol.">
        <title>The Global Catalogue of Microorganisms (GCM) 10K type strain sequencing project: providing services to taxonomists for standard genome sequencing and annotation.</title>
        <authorList>
            <consortium name="The Broad Institute Genomics Platform"/>
            <consortium name="The Broad Institute Genome Sequencing Center for Infectious Disease"/>
            <person name="Wu L."/>
            <person name="Ma J."/>
        </authorList>
    </citation>
    <scope>NUCLEOTIDE SEQUENCE [LARGE SCALE GENOMIC DNA]</scope>
    <source>
        <strain evidence="2 3">JCM 15089</strain>
    </source>
</reference>
<dbReference type="InterPro" id="IPR028087">
    <property type="entry name" value="Tad_N"/>
</dbReference>
<dbReference type="Gene3D" id="3.40.50.410">
    <property type="entry name" value="von Willebrand factor, type A domain"/>
    <property type="match status" value="1"/>
</dbReference>
<accession>A0ABN1F4N9</accession>
<dbReference type="SUPFAM" id="SSF53300">
    <property type="entry name" value="vWA-like"/>
    <property type="match status" value="1"/>
</dbReference>
<evidence type="ECO:0000313" key="3">
    <source>
        <dbReference type="Proteomes" id="UP001499951"/>
    </source>
</evidence>
<feature type="domain" description="Putative Flp pilus-assembly TadG-like N-terminal" evidence="1">
    <location>
        <begin position="2"/>
        <end position="45"/>
    </location>
</feature>
<organism evidence="2 3">
    <name type="scientific">Rhizomicrobium electricum</name>
    <dbReference type="NCBI Taxonomy" id="480070"/>
    <lineage>
        <taxon>Bacteria</taxon>
        <taxon>Pseudomonadati</taxon>
        <taxon>Pseudomonadota</taxon>
        <taxon>Alphaproteobacteria</taxon>
        <taxon>Micropepsales</taxon>
        <taxon>Micropepsaceae</taxon>
        <taxon>Rhizomicrobium</taxon>
    </lineage>
</organism>
<dbReference type="Pfam" id="PF13400">
    <property type="entry name" value="Tad"/>
    <property type="match status" value="1"/>
</dbReference>
<proteinExistence type="predicted"/>
<protein>
    <recommendedName>
        <fullName evidence="1">Putative Flp pilus-assembly TadG-like N-terminal domain-containing protein</fullName>
    </recommendedName>
</protein>
<dbReference type="InterPro" id="IPR036465">
    <property type="entry name" value="vWFA_dom_sf"/>
</dbReference>
<keyword evidence="3" id="KW-1185">Reference proteome</keyword>
<dbReference type="RefSeq" id="WP_166935291.1">
    <property type="nucleotide sequence ID" value="NZ_BAAADD010000009.1"/>
</dbReference>
<evidence type="ECO:0000259" key="1">
    <source>
        <dbReference type="Pfam" id="PF13400"/>
    </source>
</evidence>
<dbReference type="Proteomes" id="UP001499951">
    <property type="component" value="Unassembled WGS sequence"/>
</dbReference>
<name>A0ABN1F4N9_9PROT</name>
<gene>
    <name evidence="2" type="ORF">GCM10008942_34060</name>
</gene>
<comment type="caution">
    <text evidence="2">The sequence shown here is derived from an EMBL/GenBank/DDBJ whole genome shotgun (WGS) entry which is preliminary data.</text>
</comment>
<evidence type="ECO:0000313" key="2">
    <source>
        <dbReference type="EMBL" id="GAA0582342.1"/>
    </source>
</evidence>
<sequence>MAVLYALILVPITLASSGAIDYARAVMVRTAMTSALDSAALAVAQSKGLTDAQMQSLAQQYFDANYHQNADCVRPTVSITKSGQNILVSTNCAMPTTILQLIGVSTLSVNSSSTVTYGQTKLWVSLVLDNTGSMSDTDKTGLSKMTALKNASYSLLTMLQNAGTSPGDVQVAIIPFTNDVNIGKSNTTWIDWTYWDNKIGSCNISGKTDAASCKVNGTWTPNWWGSGGSCNIPGYNTQTSCQKAVGTWTITSHSNWNGCVTDRGNMSGPDATHNYDVMNSAPVTGQASSLFPTDLPSGCPQTLMGLNYNWTNLNNKIKAMTANGSTNQAIGLVWGWHALTQGAPLSPPALPDQTQRVIIILSDGFNTKDRWWGDGIAHSSEADARMALVCANAKADGIVIYAVFVDINGAQGNSTVLQNCATDISKYYDLTSASDIQTAFNDIGQQITNLRVSR</sequence>